<sequence>MREAREENVMTDNNQQYKWRQRKQRNTRLGVWIVAVILVSVGGTFVYEGLRDSDPQRVAEEYVKAATGVESFTVEAGDRSLNADNQFVQDYTFTYTVDGKETSQRLSLTQQQEKKYGLFDQWTLQAAGANAVDMDLIVPAGVQVLIDGVSPDESSIEEDDTLSPGAIRYKLTSVEPTAKLQINGLPFESYEGTLETSNGLLDVRDRLEVSENAKVQMEEIGKSMINELYTAVMQGKTSADLGESFAQVPNKDNLFKAISSNLFRGDELQADDITFEGFEPVFGDIYYPGRDEESYIGIEMKLSYTCSYEQGEAETESETETETETEAESESETDTETENTAGSGEQKEATFYFRYQDGNCIVTSAEIPGVI</sequence>
<keyword evidence="2" id="KW-1133">Transmembrane helix</keyword>
<evidence type="ECO:0000256" key="1">
    <source>
        <dbReference type="SAM" id="MobiDB-lite"/>
    </source>
</evidence>
<comment type="caution">
    <text evidence="3">The sequence shown here is derived from an EMBL/GenBank/DDBJ whole genome shotgun (WGS) entry which is preliminary data.</text>
</comment>
<keyword evidence="4" id="KW-1185">Reference proteome</keyword>
<evidence type="ECO:0000256" key="2">
    <source>
        <dbReference type="SAM" id="Phobius"/>
    </source>
</evidence>
<accession>C6L9F0</accession>
<protein>
    <submittedName>
        <fullName evidence="3">Uncharacterized protein</fullName>
    </submittedName>
</protein>
<name>C6L9F0_9FIRM</name>
<organism evidence="3 4">
    <name type="scientific">Marvinbryantia formatexigens DSM 14469</name>
    <dbReference type="NCBI Taxonomy" id="478749"/>
    <lineage>
        <taxon>Bacteria</taxon>
        <taxon>Bacillati</taxon>
        <taxon>Bacillota</taxon>
        <taxon>Clostridia</taxon>
        <taxon>Lachnospirales</taxon>
        <taxon>Lachnospiraceae</taxon>
        <taxon>Marvinbryantia</taxon>
    </lineage>
</organism>
<feature type="transmembrane region" description="Helical" evidence="2">
    <location>
        <begin position="29"/>
        <end position="47"/>
    </location>
</feature>
<proteinExistence type="predicted"/>
<reference evidence="3" key="1">
    <citation type="submission" date="2009-07" db="EMBL/GenBank/DDBJ databases">
        <authorList>
            <person name="Weinstock G."/>
            <person name="Sodergren E."/>
            <person name="Clifton S."/>
            <person name="Fulton L."/>
            <person name="Fulton B."/>
            <person name="Courtney L."/>
            <person name="Fronick C."/>
            <person name="Harrison M."/>
            <person name="Strong C."/>
            <person name="Farmer C."/>
            <person name="Delahaunty K."/>
            <person name="Markovic C."/>
            <person name="Hall O."/>
            <person name="Minx P."/>
            <person name="Tomlinson C."/>
            <person name="Mitreva M."/>
            <person name="Nelson J."/>
            <person name="Hou S."/>
            <person name="Wollam A."/>
            <person name="Pepin K.H."/>
            <person name="Johnson M."/>
            <person name="Bhonagiri V."/>
            <person name="Nash W.E."/>
            <person name="Warren W."/>
            <person name="Chinwalla A."/>
            <person name="Mardis E.R."/>
            <person name="Wilson R.K."/>
        </authorList>
    </citation>
    <scope>NUCLEOTIDE SEQUENCE [LARGE SCALE GENOMIC DNA]</scope>
    <source>
        <strain evidence="3">DSM 14469</strain>
    </source>
</reference>
<feature type="region of interest" description="Disordered" evidence="1">
    <location>
        <begin position="308"/>
        <end position="348"/>
    </location>
</feature>
<keyword evidence="2" id="KW-0812">Transmembrane</keyword>
<dbReference type="EMBL" id="ACCL02000001">
    <property type="protein sequence ID" value="EET62889.1"/>
    <property type="molecule type" value="Genomic_DNA"/>
</dbReference>
<gene>
    <name evidence="3" type="ORF">BRYFOR_05240</name>
</gene>
<evidence type="ECO:0000313" key="3">
    <source>
        <dbReference type="EMBL" id="EET62889.1"/>
    </source>
</evidence>
<evidence type="ECO:0000313" key="4">
    <source>
        <dbReference type="Proteomes" id="UP000005561"/>
    </source>
</evidence>
<dbReference type="AlphaFoldDB" id="C6L9F0"/>
<keyword evidence="2" id="KW-0472">Membrane</keyword>
<feature type="compositionally biased region" description="Acidic residues" evidence="1">
    <location>
        <begin position="311"/>
        <end position="337"/>
    </location>
</feature>
<dbReference type="STRING" id="168384.SAMN05660368_02825"/>
<dbReference type="Proteomes" id="UP000005561">
    <property type="component" value="Unassembled WGS sequence"/>
</dbReference>